<dbReference type="Gene3D" id="2.120.10.30">
    <property type="entry name" value="TolB, C-terminal domain"/>
    <property type="match status" value="1"/>
</dbReference>
<feature type="transmembrane region" description="Helical" evidence="1">
    <location>
        <begin position="400"/>
        <end position="419"/>
    </location>
</feature>
<name>A0ABR7DF94_9CLOT</name>
<dbReference type="RefSeq" id="WP_186860525.1">
    <property type="nucleotide sequence ID" value="NZ_JACOOO010000033.1"/>
</dbReference>
<sequence>MKRFLKFLAFSILVVSISFGVYEINNKYTIDIINKNIEWSINHKGIKDAKSFEFDEAGNLYIAFSDSLKIIKEDNKEETLIKRKDFNIYDMVIYKNEIILATGRDIVKYNYENDEIVELIKDLPNLGENKYTKLLVKDEKLYITIGTNTNSGILDKDSTECDVPSFEWILTGKNYGANNTGAFVEYGIQNKSGEKIKEGIISNGSIISYDLSSGKVSTFATGIRNVEGIDFNNNGNIVAIVGGMEDEGSRAVKDDKDYIYEIKENAWYGWPDYSGGDPINSPRFSDNENKLEAVISNPPTKTPYGPTYQHYNLSSLKGLAVDRNGDVLGEDVIVFADNKENYLYSLGKNNVANKIVDLGDNSKIEVIKCYKDGIYVLDSKVGFLYKLESKVNTTIFNLPLIIWGFVVIFVVTLIITEVIKYNKKIRRTGK</sequence>
<keyword evidence="3" id="KW-1185">Reference proteome</keyword>
<organism evidence="2 3">
    <name type="scientific">Clostridium hominis</name>
    <dbReference type="NCBI Taxonomy" id="2763036"/>
    <lineage>
        <taxon>Bacteria</taxon>
        <taxon>Bacillati</taxon>
        <taxon>Bacillota</taxon>
        <taxon>Clostridia</taxon>
        <taxon>Eubacteriales</taxon>
        <taxon>Clostridiaceae</taxon>
        <taxon>Clostridium</taxon>
    </lineage>
</organism>
<evidence type="ECO:0008006" key="4">
    <source>
        <dbReference type="Google" id="ProtNLM"/>
    </source>
</evidence>
<evidence type="ECO:0000313" key="2">
    <source>
        <dbReference type="EMBL" id="MBC5630028.1"/>
    </source>
</evidence>
<dbReference type="InterPro" id="IPR011041">
    <property type="entry name" value="Quinoprot_gluc/sorb_DH_b-prop"/>
</dbReference>
<keyword evidence="1" id="KW-0812">Transmembrane</keyword>
<protein>
    <recommendedName>
        <fullName evidence="4">Glucose / sorbosone dehydrogenase</fullName>
    </recommendedName>
</protein>
<dbReference type="SUPFAM" id="SSF50952">
    <property type="entry name" value="Soluble quinoprotein glucose dehydrogenase"/>
    <property type="match status" value="1"/>
</dbReference>
<dbReference type="Proteomes" id="UP000596929">
    <property type="component" value="Unassembled WGS sequence"/>
</dbReference>
<dbReference type="InterPro" id="IPR011042">
    <property type="entry name" value="6-blade_b-propeller_TolB-like"/>
</dbReference>
<evidence type="ECO:0000313" key="3">
    <source>
        <dbReference type="Proteomes" id="UP000596929"/>
    </source>
</evidence>
<comment type="caution">
    <text evidence="2">The sequence shown here is derived from an EMBL/GenBank/DDBJ whole genome shotgun (WGS) entry which is preliminary data.</text>
</comment>
<dbReference type="EMBL" id="JACOOO010000033">
    <property type="protein sequence ID" value="MBC5630028.1"/>
    <property type="molecule type" value="Genomic_DNA"/>
</dbReference>
<keyword evidence="1" id="KW-0472">Membrane</keyword>
<keyword evidence="1" id="KW-1133">Transmembrane helix</keyword>
<proteinExistence type="predicted"/>
<reference evidence="2 3" key="1">
    <citation type="submission" date="2020-08" db="EMBL/GenBank/DDBJ databases">
        <title>Genome public.</title>
        <authorList>
            <person name="Liu C."/>
            <person name="Sun Q."/>
        </authorList>
    </citation>
    <scope>NUCLEOTIDE SEQUENCE [LARGE SCALE GENOMIC DNA]</scope>
    <source>
        <strain evidence="2 3">NSJ-6</strain>
    </source>
</reference>
<gene>
    <name evidence="2" type="ORF">H8S20_14235</name>
</gene>
<accession>A0ABR7DF94</accession>
<evidence type="ECO:0000256" key="1">
    <source>
        <dbReference type="SAM" id="Phobius"/>
    </source>
</evidence>